<evidence type="ECO:0000256" key="5">
    <source>
        <dbReference type="ARBA" id="ARBA00023002"/>
    </source>
</evidence>
<evidence type="ECO:0000256" key="1">
    <source>
        <dbReference type="ARBA" id="ARBA00001974"/>
    </source>
</evidence>
<dbReference type="SUPFAM" id="SSF63380">
    <property type="entry name" value="Riboflavin synthase domain-like"/>
    <property type="match status" value="1"/>
</dbReference>
<keyword evidence="6" id="KW-0408">Iron</keyword>
<dbReference type="PRINTS" id="PR00409">
    <property type="entry name" value="PHDIOXRDTASE"/>
</dbReference>
<evidence type="ECO:0000259" key="10">
    <source>
        <dbReference type="PROSITE" id="PS51384"/>
    </source>
</evidence>
<evidence type="ECO:0000256" key="2">
    <source>
        <dbReference type="ARBA" id="ARBA00022630"/>
    </source>
</evidence>
<dbReference type="PROSITE" id="PS51384">
    <property type="entry name" value="FAD_FR"/>
    <property type="match status" value="1"/>
</dbReference>
<dbReference type="PROSITE" id="PS00197">
    <property type="entry name" value="2FE2S_FER_1"/>
    <property type="match status" value="1"/>
</dbReference>
<dbReference type="RefSeq" id="WP_286215811.1">
    <property type="nucleotide sequence ID" value="NZ_AP027452.1"/>
</dbReference>
<dbReference type="CDD" id="cd06185">
    <property type="entry name" value="PDR_like"/>
    <property type="match status" value="1"/>
</dbReference>
<organism evidence="11 12">
    <name type="scientific">Mycolicibacterium mageritense</name>
    <name type="common">Mycobacterium mageritense</name>
    <dbReference type="NCBI Taxonomy" id="53462"/>
    <lineage>
        <taxon>Bacteria</taxon>
        <taxon>Bacillati</taxon>
        <taxon>Actinomycetota</taxon>
        <taxon>Actinomycetes</taxon>
        <taxon>Mycobacteriales</taxon>
        <taxon>Mycobacteriaceae</taxon>
        <taxon>Mycolicibacterium</taxon>
    </lineage>
</organism>
<dbReference type="PROSITE" id="PS51085">
    <property type="entry name" value="2FE2S_FER_2"/>
    <property type="match status" value="1"/>
</dbReference>
<sequence>MAERTDGRAQRLSARTSSLLRPYTGEPPPGLYRAGRPDLLVRLAGTALPHLLSVVMRLGGDRELPELAAAVNRTPVRIVDRRRIARDADVVQLSLVAPDGAKLPGWHAGAHIDVYLPSGRTRQYSLCGDPDREREYRIAVRRIPAGGGGSVEVHALSVGQTIEISDPRNAFMMPLPGSGSRAEKLRFVAGGIGITPILPMVRVAERARLAWSLCYCGRHRDSMPFLDELSRFGDKVQVHTDDAAGVPGVGELLAGVDVRTAVYVCGPPPMLAAVRQGVSPGAELHFERFSPLPVVDGSPFEMQLARGAELVRVGRDQSALTALRAVRPNLSYSCRQGFCGTCVQRVLDGEVDHRDRILTDRQRASGQMLVCVSRAKTEGGRLILDL</sequence>
<evidence type="ECO:0000313" key="11">
    <source>
        <dbReference type="EMBL" id="BDY29226.1"/>
    </source>
</evidence>
<dbReference type="Pfam" id="PF00111">
    <property type="entry name" value="Fer2"/>
    <property type="match status" value="1"/>
</dbReference>
<keyword evidence="5 11" id="KW-0560">Oxidoreductase</keyword>
<dbReference type="Proteomes" id="UP001241092">
    <property type="component" value="Chromosome"/>
</dbReference>
<feature type="domain" description="2Fe-2S ferredoxin-type" evidence="9">
    <location>
        <begin position="300"/>
        <end position="386"/>
    </location>
</feature>
<dbReference type="SUPFAM" id="SSF52343">
    <property type="entry name" value="Ferredoxin reductase-like, C-terminal NADP-linked domain"/>
    <property type="match status" value="1"/>
</dbReference>
<dbReference type="Pfam" id="PF00970">
    <property type="entry name" value="FAD_binding_6"/>
    <property type="match status" value="1"/>
</dbReference>
<dbReference type="InterPro" id="IPR017938">
    <property type="entry name" value="Riboflavin_synthase-like_b-brl"/>
</dbReference>
<reference evidence="11" key="1">
    <citation type="submission" date="2023-03" db="EMBL/GenBank/DDBJ databases">
        <title>Draft genome sequence of a Mycolicibacterium mageritense strain H4_3_1 isolated from a hybrid biological-inorganic system reactor.</title>
        <authorList>
            <person name="Feng X."/>
            <person name="Kazama D."/>
            <person name="Sato K."/>
            <person name="Kobayashi H."/>
        </authorList>
    </citation>
    <scope>NUCLEOTIDE SEQUENCE</scope>
    <source>
        <strain evidence="11">H4_3_1</strain>
    </source>
</reference>
<dbReference type="InterPro" id="IPR008333">
    <property type="entry name" value="Cbr1-like_FAD-bd_dom"/>
</dbReference>
<dbReference type="PANTHER" id="PTHR47354:SF1">
    <property type="entry name" value="CARNITINE MONOOXYGENASE REDUCTASE SUBUNIT"/>
    <property type="match status" value="1"/>
</dbReference>
<dbReference type="EMBL" id="AP027452">
    <property type="protein sequence ID" value="BDY29226.1"/>
    <property type="molecule type" value="Genomic_DNA"/>
</dbReference>
<dbReference type="GO" id="GO:0051537">
    <property type="term" value="F:2 iron, 2 sulfur cluster binding"/>
    <property type="evidence" value="ECO:0007669"/>
    <property type="project" value="UniProtKB-KW"/>
</dbReference>
<keyword evidence="3" id="KW-0001">2Fe-2S</keyword>
<dbReference type="CDD" id="cd00207">
    <property type="entry name" value="fer2"/>
    <property type="match status" value="1"/>
</dbReference>
<dbReference type="InterPro" id="IPR006058">
    <property type="entry name" value="2Fe2S_fd_BS"/>
</dbReference>
<evidence type="ECO:0000256" key="4">
    <source>
        <dbReference type="ARBA" id="ARBA00022723"/>
    </source>
</evidence>
<evidence type="ECO:0000256" key="6">
    <source>
        <dbReference type="ARBA" id="ARBA00023004"/>
    </source>
</evidence>
<proteinExistence type="predicted"/>
<dbReference type="EC" id="1.14.13.239" evidence="11"/>
<evidence type="ECO:0000256" key="3">
    <source>
        <dbReference type="ARBA" id="ARBA00022714"/>
    </source>
</evidence>
<dbReference type="InterPro" id="IPR012675">
    <property type="entry name" value="Beta-grasp_dom_sf"/>
</dbReference>
<comment type="cofactor">
    <cofactor evidence="1">
        <name>FAD</name>
        <dbReference type="ChEBI" id="CHEBI:57692"/>
    </cofactor>
</comment>
<keyword evidence="2" id="KW-0285">Flavoprotein</keyword>
<dbReference type="Gene3D" id="2.40.30.10">
    <property type="entry name" value="Translation factors"/>
    <property type="match status" value="1"/>
</dbReference>
<dbReference type="InterPro" id="IPR050415">
    <property type="entry name" value="MRET"/>
</dbReference>
<dbReference type="GO" id="GO:0004497">
    <property type="term" value="F:monooxygenase activity"/>
    <property type="evidence" value="ECO:0007669"/>
    <property type="project" value="UniProtKB-KW"/>
</dbReference>
<dbReference type="AlphaFoldDB" id="A0AAI8TVM2"/>
<dbReference type="GO" id="GO:0046872">
    <property type="term" value="F:metal ion binding"/>
    <property type="evidence" value="ECO:0007669"/>
    <property type="project" value="UniProtKB-KW"/>
</dbReference>
<dbReference type="InterPro" id="IPR001041">
    <property type="entry name" value="2Fe-2S_ferredoxin-type"/>
</dbReference>
<dbReference type="InterPro" id="IPR036010">
    <property type="entry name" value="2Fe-2S_ferredoxin-like_sf"/>
</dbReference>
<evidence type="ECO:0000256" key="8">
    <source>
        <dbReference type="SAM" id="MobiDB-lite"/>
    </source>
</evidence>
<feature type="region of interest" description="Disordered" evidence="8">
    <location>
        <begin position="1"/>
        <end position="31"/>
    </location>
</feature>
<keyword evidence="4" id="KW-0479">Metal-binding</keyword>
<keyword evidence="7" id="KW-0411">Iron-sulfur</keyword>
<name>A0AAI8TVM2_MYCME</name>
<feature type="domain" description="FAD-binding FR-type" evidence="10">
    <location>
        <begin position="71"/>
        <end position="174"/>
    </location>
</feature>
<dbReference type="PANTHER" id="PTHR47354">
    <property type="entry name" value="NADH OXIDOREDUCTASE HCR"/>
    <property type="match status" value="1"/>
</dbReference>
<dbReference type="InterPro" id="IPR039261">
    <property type="entry name" value="FNR_nucleotide-bd"/>
</dbReference>
<dbReference type="SUPFAM" id="SSF54292">
    <property type="entry name" value="2Fe-2S ferredoxin-like"/>
    <property type="match status" value="1"/>
</dbReference>
<dbReference type="InterPro" id="IPR017927">
    <property type="entry name" value="FAD-bd_FR_type"/>
</dbReference>
<dbReference type="Gene3D" id="3.40.50.80">
    <property type="entry name" value="Nucleotide-binding domain of ferredoxin-NADP reductase (FNR) module"/>
    <property type="match status" value="1"/>
</dbReference>
<keyword evidence="11" id="KW-0503">Monooxygenase</keyword>
<evidence type="ECO:0000313" key="12">
    <source>
        <dbReference type="Proteomes" id="UP001241092"/>
    </source>
</evidence>
<accession>A0AAI8TVM2</accession>
<protein>
    <submittedName>
        <fullName evidence="11">Carnitine monooxygenase reductase subunit</fullName>
        <ecNumber evidence="11">1.14.13.239</ecNumber>
    </submittedName>
</protein>
<dbReference type="Gene3D" id="3.10.20.30">
    <property type="match status" value="1"/>
</dbReference>
<evidence type="ECO:0000256" key="7">
    <source>
        <dbReference type="ARBA" id="ARBA00023014"/>
    </source>
</evidence>
<evidence type="ECO:0000259" key="9">
    <source>
        <dbReference type="PROSITE" id="PS51085"/>
    </source>
</evidence>
<gene>
    <name evidence="11" type="ORF">hbim_03164</name>
</gene>